<feature type="transmembrane region" description="Helical" evidence="8">
    <location>
        <begin position="168"/>
        <end position="192"/>
    </location>
</feature>
<protein>
    <recommendedName>
        <fullName evidence="8">Probable membrane transporter protein</fullName>
    </recommendedName>
</protein>
<dbReference type="EMBL" id="BSNS01000022">
    <property type="protein sequence ID" value="GLQ56848.1"/>
    <property type="molecule type" value="Genomic_DNA"/>
</dbReference>
<evidence type="ECO:0000313" key="10">
    <source>
        <dbReference type="Proteomes" id="UP001156691"/>
    </source>
</evidence>
<dbReference type="InterPro" id="IPR052017">
    <property type="entry name" value="TSUP"/>
</dbReference>
<keyword evidence="3" id="KW-0813">Transport</keyword>
<organism evidence="9 10">
    <name type="scientific">Devosia nitrariae</name>
    <dbReference type="NCBI Taxonomy" id="2071872"/>
    <lineage>
        <taxon>Bacteria</taxon>
        <taxon>Pseudomonadati</taxon>
        <taxon>Pseudomonadota</taxon>
        <taxon>Alphaproteobacteria</taxon>
        <taxon>Hyphomicrobiales</taxon>
        <taxon>Devosiaceae</taxon>
        <taxon>Devosia</taxon>
    </lineage>
</organism>
<evidence type="ECO:0000256" key="8">
    <source>
        <dbReference type="RuleBase" id="RU363041"/>
    </source>
</evidence>
<feature type="transmembrane region" description="Helical" evidence="8">
    <location>
        <begin position="49"/>
        <end position="67"/>
    </location>
</feature>
<dbReference type="Pfam" id="PF01925">
    <property type="entry name" value="TauE"/>
    <property type="match status" value="1"/>
</dbReference>
<dbReference type="PANTHER" id="PTHR30269:SF37">
    <property type="entry name" value="MEMBRANE TRANSPORTER PROTEIN"/>
    <property type="match status" value="1"/>
</dbReference>
<evidence type="ECO:0000256" key="6">
    <source>
        <dbReference type="ARBA" id="ARBA00022989"/>
    </source>
</evidence>
<feature type="transmembrane region" description="Helical" evidence="8">
    <location>
        <begin position="74"/>
        <end position="94"/>
    </location>
</feature>
<evidence type="ECO:0000313" key="9">
    <source>
        <dbReference type="EMBL" id="GLQ56848.1"/>
    </source>
</evidence>
<keyword evidence="7 8" id="KW-0472">Membrane</keyword>
<proteinExistence type="inferred from homology"/>
<comment type="caution">
    <text evidence="9">The sequence shown here is derived from an EMBL/GenBank/DDBJ whole genome shotgun (WGS) entry which is preliminary data.</text>
</comment>
<evidence type="ECO:0000256" key="4">
    <source>
        <dbReference type="ARBA" id="ARBA00022475"/>
    </source>
</evidence>
<evidence type="ECO:0000256" key="5">
    <source>
        <dbReference type="ARBA" id="ARBA00022692"/>
    </source>
</evidence>
<keyword evidence="4 8" id="KW-1003">Cell membrane</keyword>
<reference evidence="10" key="1">
    <citation type="journal article" date="2019" name="Int. J. Syst. Evol. Microbiol.">
        <title>The Global Catalogue of Microorganisms (GCM) 10K type strain sequencing project: providing services to taxonomists for standard genome sequencing and annotation.</title>
        <authorList>
            <consortium name="The Broad Institute Genomics Platform"/>
            <consortium name="The Broad Institute Genome Sequencing Center for Infectious Disease"/>
            <person name="Wu L."/>
            <person name="Ma J."/>
        </authorList>
    </citation>
    <scope>NUCLEOTIDE SEQUENCE [LARGE SCALE GENOMIC DNA]</scope>
    <source>
        <strain evidence="10">NBRC 112416</strain>
    </source>
</reference>
<comment type="subcellular location">
    <subcellularLocation>
        <location evidence="1 8">Cell membrane</location>
        <topology evidence="1 8">Multi-pass membrane protein</topology>
    </subcellularLocation>
</comment>
<dbReference type="InterPro" id="IPR002781">
    <property type="entry name" value="TM_pro_TauE-like"/>
</dbReference>
<feature type="transmembrane region" description="Helical" evidence="8">
    <location>
        <begin position="228"/>
        <end position="246"/>
    </location>
</feature>
<keyword evidence="10" id="KW-1185">Reference proteome</keyword>
<evidence type="ECO:0000256" key="7">
    <source>
        <dbReference type="ARBA" id="ARBA00023136"/>
    </source>
</evidence>
<keyword evidence="6 8" id="KW-1133">Transmembrane helix</keyword>
<keyword evidence="5 8" id="KW-0812">Transmembrane</keyword>
<feature type="transmembrane region" description="Helical" evidence="8">
    <location>
        <begin position="100"/>
        <end position="119"/>
    </location>
</feature>
<name>A0ABQ5W9X2_9HYPH</name>
<sequence>MTAVFDPFFVTIAVSTVLLVGLSKAGLLGSLGMVGVPLLTFIMPARDAAGMMLPVLLAMDAIAVWSYRRDVDWHILKIMLPGAMVGTLIGWGLWAVVSDAMVLLFVGIITLLFILDAILPLRKRLEGLPPSRPWGRFWGTFAGFTSFVSHTGAPPFQIYVLPQRLPPAVFAGTAAWFFAIVNTSKLIPYYFLGQLNPANLTLSAMLAPVGVVGVLAGVYLVRRISAKYFYRIAYWLVFLLALKLVWDGVTGLLG</sequence>
<dbReference type="Proteomes" id="UP001156691">
    <property type="component" value="Unassembled WGS sequence"/>
</dbReference>
<gene>
    <name evidence="9" type="ORF">GCM10010862_41070</name>
</gene>
<accession>A0ABQ5W9X2</accession>
<comment type="similarity">
    <text evidence="2 8">Belongs to the 4-toluene sulfonate uptake permease (TSUP) (TC 2.A.102) family.</text>
</comment>
<dbReference type="PANTHER" id="PTHR30269">
    <property type="entry name" value="TRANSMEMBRANE PROTEIN YFCA"/>
    <property type="match status" value="1"/>
</dbReference>
<evidence type="ECO:0000256" key="2">
    <source>
        <dbReference type="ARBA" id="ARBA00009142"/>
    </source>
</evidence>
<evidence type="ECO:0000256" key="3">
    <source>
        <dbReference type="ARBA" id="ARBA00022448"/>
    </source>
</evidence>
<feature type="transmembrane region" description="Helical" evidence="8">
    <location>
        <begin position="198"/>
        <end position="221"/>
    </location>
</feature>
<evidence type="ECO:0000256" key="1">
    <source>
        <dbReference type="ARBA" id="ARBA00004651"/>
    </source>
</evidence>